<accession>A0A223KLJ7</accession>
<feature type="transmembrane region" description="Helical" evidence="1">
    <location>
        <begin position="66"/>
        <end position="87"/>
    </location>
</feature>
<name>A0A223KLJ7_9BACI</name>
<feature type="transmembrane region" description="Helical" evidence="1">
    <location>
        <begin position="151"/>
        <end position="172"/>
    </location>
</feature>
<keyword evidence="1" id="KW-1133">Transmembrane helix</keyword>
<dbReference type="EMBL" id="CP018866">
    <property type="protein sequence ID" value="AST90379.1"/>
    <property type="molecule type" value="Genomic_DNA"/>
</dbReference>
<keyword evidence="3" id="KW-1185">Reference proteome</keyword>
<reference evidence="2 3" key="1">
    <citation type="submission" date="2016-12" db="EMBL/GenBank/DDBJ databases">
        <title>The whole genome sequencing and assembly of Bacillus cohnii DSM 6307T strain.</title>
        <authorList>
            <person name="Lee Y.-J."/>
            <person name="Yi H."/>
            <person name="Bahn Y.-S."/>
            <person name="Kim J.F."/>
            <person name="Lee D.-W."/>
        </authorList>
    </citation>
    <scope>NUCLEOTIDE SEQUENCE [LARGE SCALE GENOMIC DNA]</scope>
    <source>
        <strain evidence="2 3">DSM 6307</strain>
    </source>
</reference>
<protein>
    <submittedName>
        <fullName evidence="2">Uncharacterized protein</fullName>
    </submittedName>
</protein>
<feature type="transmembrane region" description="Helical" evidence="1">
    <location>
        <begin position="108"/>
        <end position="131"/>
    </location>
</feature>
<dbReference type="STRING" id="1314751.GCA_001591425_02573"/>
<gene>
    <name evidence="2" type="ORF">BC6307_03380</name>
</gene>
<proteinExistence type="predicted"/>
<feature type="transmembrane region" description="Helical" evidence="1">
    <location>
        <begin position="216"/>
        <end position="238"/>
    </location>
</feature>
<keyword evidence="1" id="KW-0472">Membrane</keyword>
<dbReference type="AlphaFoldDB" id="A0A223KLJ7"/>
<sequence>MSFATVSFMEIIKKQYRYKLRAYSAVFTSFIVLQVIGLLFSTTMTGSAAGGSIGIDYQMTYYTNDVQLIFTFIWIFTSALLLTTTAYRNDDLTFVSTRLSSSISNIAFLATASIIGAIFTWLSHYFLYVVIYVVTGQQLVLETDALTVFDIAIGVVITMLYILLISSAGYFVGVLGQVHKAFRIIIPAIVFGIMINSINVPIVQNITAFFGMESSFLLFTLKVFIVSGALFYSATFLMNRLEGK</sequence>
<dbReference type="Proteomes" id="UP000215224">
    <property type="component" value="Chromosome"/>
</dbReference>
<evidence type="ECO:0000313" key="2">
    <source>
        <dbReference type="EMBL" id="AST90379.1"/>
    </source>
</evidence>
<evidence type="ECO:0000313" key="3">
    <source>
        <dbReference type="Proteomes" id="UP000215224"/>
    </source>
</evidence>
<feature type="transmembrane region" description="Helical" evidence="1">
    <location>
        <begin position="184"/>
        <end position="204"/>
    </location>
</feature>
<keyword evidence="1" id="KW-0812">Transmembrane</keyword>
<evidence type="ECO:0000256" key="1">
    <source>
        <dbReference type="SAM" id="Phobius"/>
    </source>
</evidence>
<feature type="transmembrane region" description="Helical" evidence="1">
    <location>
        <begin position="20"/>
        <end position="40"/>
    </location>
</feature>
<dbReference type="KEGG" id="bcoh:BC6307_03380"/>
<organism evidence="2 3">
    <name type="scientific">Sutcliffiella cohnii</name>
    <dbReference type="NCBI Taxonomy" id="33932"/>
    <lineage>
        <taxon>Bacteria</taxon>
        <taxon>Bacillati</taxon>
        <taxon>Bacillota</taxon>
        <taxon>Bacilli</taxon>
        <taxon>Bacillales</taxon>
        <taxon>Bacillaceae</taxon>
        <taxon>Sutcliffiella</taxon>
    </lineage>
</organism>